<evidence type="ECO:0000313" key="3">
    <source>
        <dbReference type="EMBL" id="PKS05191.1"/>
    </source>
</evidence>
<proteinExistence type="predicted"/>
<dbReference type="Proteomes" id="UP000233524">
    <property type="component" value="Unassembled WGS sequence"/>
</dbReference>
<dbReference type="PANTHER" id="PTHR37540:SF5">
    <property type="entry name" value="TRANSCRIPTION FACTOR DOMAIN-CONTAINING PROTEIN"/>
    <property type="match status" value="1"/>
</dbReference>
<keyword evidence="4" id="KW-1185">Reference proteome</keyword>
<organism evidence="3 4">
    <name type="scientific">Lomentospora prolificans</name>
    <dbReference type="NCBI Taxonomy" id="41688"/>
    <lineage>
        <taxon>Eukaryota</taxon>
        <taxon>Fungi</taxon>
        <taxon>Dikarya</taxon>
        <taxon>Ascomycota</taxon>
        <taxon>Pezizomycotina</taxon>
        <taxon>Sordariomycetes</taxon>
        <taxon>Hypocreomycetidae</taxon>
        <taxon>Microascales</taxon>
        <taxon>Microascaceae</taxon>
        <taxon>Lomentospora</taxon>
    </lineage>
</organism>
<evidence type="ECO:0000256" key="1">
    <source>
        <dbReference type="ARBA" id="ARBA00023242"/>
    </source>
</evidence>
<sequence length="620" mass="69044">MRRKILCVYANEPLNAPEPPTAPAGGDVASLPDPSGALTNYRFGSFDPFDSYPPTRLPRDHVQRLIHSFLHKIAFQYYPLDLSASSNPFLISWWPLALGDPALFHVSLQTACLDEEMLAQRGFQASAILMADSVALLRRKVEDPSLALQDGTMNSVITLAAIEFGKGNTKVSEMHVDGAKRLVKMRGGINSVRQTSPLTARMVSWVSMLITGQPQFETQDDLGSGDGIPPIPEWQIGPTSPLEGLFELGSDVEEGVRNVFTRLRNVFLRARQVPLPPTRLHDLTCFVVHRLLLHVSDSANNNPQSPITDCVRYAIILYMFIVQGPTYFSHAVIFNNIVTRLIENLDRLDPTRLYKPLDVWFLAIALAASSGTAHHQWVVERARIAAISLQLSSRDDVLAHVRSVLWLETSWGEDIFGPYWDLNQPGGIDLGPIVAINSSAAMTRVDMVVRAPEPILRAVLLALCDDESTLTRAWEYTHQLMEHTLRVRTAMDSSSRKRKASGDAYVCVQCGDVFTTDDNPKNCCFYHPGDLEPNYDDDFWADHDENCHGIIDTDEMRKEYPEGFLYTCCDKDGEAKGCARARHEEHPNKSRKGSCEVLSSDLEGEDDSEGGDGESDDEDD</sequence>
<dbReference type="AlphaFoldDB" id="A0A2N3MYE0"/>
<feature type="region of interest" description="Disordered" evidence="2">
    <location>
        <begin position="581"/>
        <end position="620"/>
    </location>
</feature>
<feature type="compositionally biased region" description="Acidic residues" evidence="2">
    <location>
        <begin position="602"/>
        <end position="620"/>
    </location>
</feature>
<protein>
    <recommendedName>
        <fullName evidence="5">C2H2-type domain-containing protein</fullName>
    </recommendedName>
</protein>
<dbReference type="InParanoid" id="A0A2N3MYE0"/>
<accession>A0A2N3MYE0</accession>
<dbReference type="Pfam" id="PF11951">
    <property type="entry name" value="Fungal_trans_2"/>
    <property type="match status" value="1"/>
</dbReference>
<dbReference type="STRING" id="41688.A0A2N3MYE0"/>
<name>A0A2N3MYE0_9PEZI</name>
<gene>
    <name evidence="3" type="ORF">jhhlp_008559</name>
</gene>
<dbReference type="EMBL" id="NLAX01001623">
    <property type="protein sequence ID" value="PKS05191.1"/>
    <property type="molecule type" value="Genomic_DNA"/>
</dbReference>
<evidence type="ECO:0000256" key="2">
    <source>
        <dbReference type="SAM" id="MobiDB-lite"/>
    </source>
</evidence>
<keyword evidence="1" id="KW-0539">Nucleus</keyword>
<evidence type="ECO:0008006" key="5">
    <source>
        <dbReference type="Google" id="ProtNLM"/>
    </source>
</evidence>
<dbReference type="OrthoDB" id="5376287at2759"/>
<evidence type="ECO:0000313" key="4">
    <source>
        <dbReference type="Proteomes" id="UP000233524"/>
    </source>
</evidence>
<dbReference type="VEuPathDB" id="FungiDB:jhhlp_008559"/>
<reference evidence="3 4" key="1">
    <citation type="journal article" date="2017" name="G3 (Bethesda)">
        <title>First Draft Genome Sequence of the Pathogenic Fungus Lomentospora prolificans (Formerly Scedosporium prolificans).</title>
        <authorList>
            <person name="Luo R."/>
            <person name="Zimin A."/>
            <person name="Workman R."/>
            <person name="Fan Y."/>
            <person name="Pertea G."/>
            <person name="Grossman N."/>
            <person name="Wear M.P."/>
            <person name="Jia B."/>
            <person name="Miller H."/>
            <person name="Casadevall A."/>
            <person name="Timp W."/>
            <person name="Zhang S.X."/>
            <person name="Salzberg S.L."/>
        </authorList>
    </citation>
    <scope>NUCLEOTIDE SEQUENCE [LARGE SCALE GENOMIC DNA]</scope>
    <source>
        <strain evidence="3 4">JHH-5317</strain>
    </source>
</reference>
<dbReference type="PANTHER" id="PTHR37540">
    <property type="entry name" value="TRANSCRIPTION FACTOR (ACR-2), PUTATIVE-RELATED-RELATED"/>
    <property type="match status" value="1"/>
</dbReference>
<dbReference type="InterPro" id="IPR021858">
    <property type="entry name" value="Fun_TF"/>
</dbReference>
<comment type="caution">
    <text evidence="3">The sequence shown here is derived from an EMBL/GenBank/DDBJ whole genome shotgun (WGS) entry which is preliminary data.</text>
</comment>